<comment type="caution">
    <text evidence="2">The sequence shown here is derived from an EMBL/GenBank/DDBJ whole genome shotgun (WGS) entry which is preliminary data.</text>
</comment>
<proteinExistence type="predicted"/>
<evidence type="ECO:0000313" key="2">
    <source>
        <dbReference type="EMBL" id="TNN78195.1"/>
    </source>
</evidence>
<reference evidence="2 3" key="1">
    <citation type="submission" date="2019-03" db="EMBL/GenBank/DDBJ databases">
        <title>First draft genome of Liparis tanakae, snailfish: a comprehensive survey of snailfish specific genes.</title>
        <authorList>
            <person name="Kim W."/>
            <person name="Song I."/>
            <person name="Jeong J.-H."/>
            <person name="Kim D."/>
            <person name="Kim S."/>
            <person name="Ryu S."/>
            <person name="Song J.Y."/>
            <person name="Lee S.K."/>
        </authorList>
    </citation>
    <scope>NUCLEOTIDE SEQUENCE [LARGE SCALE GENOMIC DNA]</scope>
    <source>
        <tissue evidence="2">Muscle</tissue>
    </source>
</reference>
<dbReference type="EMBL" id="SRLO01000076">
    <property type="protein sequence ID" value="TNN78195.1"/>
    <property type="molecule type" value="Genomic_DNA"/>
</dbReference>
<feature type="region of interest" description="Disordered" evidence="1">
    <location>
        <begin position="65"/>
        <end position="89"/>
    </location>
</feature>
<organism evidence="2 3">
    <name type="scientific">Liparis tanakae</name>
    <name type="common">Tanaka's snailfish</name>
    <dbReference type="NCBI Taxonomy" id="230148"/>
    <lineage>
        <taxon>Eukaryota</taxon>
        <taxon>Metazoa</taxon>
        <taxon>Chordata</taxon>
        <taxon>Craniata</taxon>
        <taxon>Vertebrata</taxon>
        <taxon>Euteleostomi</taxon>
        <taxon>Actinopterygii</taxon>
        <taxon>Neopterygii</taxon>
        <taxon>Teleostei</taxon>
        <taxon>Neoteleostei</taxon>
        <taxon>Acanthomorphata</taxon>
        <taxon>Eupercaria</taxon>
        <taxon>Perciformes</taxon>
        <taxon>Cottioidei</taxon>
        <taxon>Cottales</taxon>
        <taxon>Liparidae</taxon>
        <taxon>Liparis</taxon>
    </lineage>
</organism>
<keyword evidence="3" id="KW-1185">Reference proteome</keyword>
<dbReference type="AlphaFoldDB" id="A0A4Z2IK69"/>
<protein>
    <submittedName>
        <fullName evidence="2">Uncharacterized protein</fullName>
    </submittedName>
</protein>
<gene>
    <name evidence="2" type="ORF">EYF80_011700</name>
</gene>
<name>A0A4Z2IK69_9TELE</name>
<dbReference type="Proteomes" id="UP000314294">
    <property type="component" value="Unassembled WGS sequence"/>
</dbReference>
<evidence type="ECO:0000256" key="1">
    <source>
        <dbReference type="SAM" id="MobiDB-lite"/>
    </source>
</evidence>
<accession>A0A4Z2IK69</accession>
<sequence length="121" mass="13468">MVAVQMSPNSSPSAEWICCLDKRYDCVFSTALSFIRVNVNRSHLNRRSLRVQTVRVQWRHDGLRVQPAGGDRVSPVNKQPSDSAADGCRAERHHALSVQHLHGQKGVGGFEVHRDVAHCMG</sequence>
<evidence type="ECO:0000313" key="3">
    <source>
        <dbReference type="Proteomes" id="UP000314294"/>
    </source>
</evidence>